<evidence type="ECO:0000313" key="3">
    <source>
        <dbReference type="Proteomes" id="UP000593571"/>
    </source>
</evidence>
<feature type="compositionally biased region" description="Pro residues" evidence="1">
    <location>
        <begin position="47"/>
        <end position="61"/>
    </location>
</feature>
<comment type="caution">
    <text evidence="2">The sequence shown here is derived from an EMBL/GenBank/DDBJ whole genome shotgun (WGS) entry which is preliminary data.</text>
</comment>
<feature type="region of interest" description="Disordered" evidence="1">
    <location>
        <begin position="24"/>
        <end position="67"/>
    </location>
</feature>
<organism evidence="2 3">
    <name type="scientific">Rousettus aegyptiacus</name>
    <name type="common">Egyptian fruit bat</name>
    <name type="synonym">Pteropus aegyptiacus</name>
    <dbReference type="NCBI Taxonomy" id="9407"/>
    <lineage>
        <taxon>Eukaryota</taxon>
        <taxon>Metazoa</taxon>
        <taxon>Chordata</taxon>
        <taxon>Craniata</taxon>
        <taxon>Vertebrata</taxon>
        <taxon>Euteleostomi</taxon>
        <taxon>Mammalia</taxon>
        <taxon>Eutheria</taxon>
        <taxon>Laurasiatheria</taxon>
        <taxon>Chiroptera</taxon>
        <taxon>Yinpterochiroptera</taxon>
        <taxon>Pteropodoidea</taxon>
        <taxon>Pteropodidae</taxon>
        <taxon>Rousettinae</taxon>
        <taxon>Rousettus</taxon>
    </lineage>
</organism>
<protein>
    <submittedName>
        <fullName evidence="2">Uncharacterized protein</fullName>
    </submittedName>
</protein>
<name>A0A7J8C256_ROUAE</name>
<dbReference type="Proteomes" id="UP000593571">
    <property type="component" value="Unassembled WGS sequence"/>
</dbReference>
<evidence type="ECO:0000313" key="2">
    <source>
        <dbReference type="EMBL" id="KAF6404938.1"/>
    </source>
</evidence>
<dbReference type="EMBL" id="JACASE010000015">
    <property type="protein sequence ID" value="KAF6404938.1"/>
    <property type="molecule type" value="Genomic_DNA"/>
</dbReference>
<evidence type="ECO:0000256" key="1">
    <source>
        <dbReference type="SAM" id="MobiDB-lite"/>
    </source>
</evidence>
<keyword evidence="3" id="KW-1185">Reference proteome</keyword>
<accession>A0A7J8C256</accession>
<reference evidence="2 3" key="1">
    <citation type="journal article" date="2020" name="Nature">
        <title>Six reference-quality genomes reveal evolution of bat adaptations.</title>
        <authorList>
            <person name="Jebb D."/>
            <person name="Huang Z."/>
            <person name="Pippel M."/>
            <person name="Hughes G.M."/>
            <person name="Lavrichenko K."/>
            <person name="Devanna P."/>
            <person name="Winkler S."/>
            <person name="Jermiin L.S."/>
            <person name="Skirmuntt E.C."/>
            <person name="Katzourakis A."/>
            <person name="Burkitt-Gray L."/>
            <person name="Ray D.A."/>
            <person name="Sullivan K.A.M."/>
            <person name="Roscito J.G."/>
            <person name="Kirilenko B.M."/>
            <person name="Davalos L.M."/>
            <person name="Corthals A.P."/>
            <person name="Power M.L."/>
            <person name="Jones G."/>
            <person name="Ransome R.D."/>
            <person name="Dechmann D.K.N."/>
            <person name="Locatelli A.G."/>
            <person name="Puechmaille S.J."/>
            <person name="Fedrigo O."/>
            <person name="Jarvis E.D."/>
            <person name="Hiller M."/>
            <person name="Vernes S.C."/>
            <person name="Myers E.W."/>
            <person name="Teeling E.C."/>
        </authorList>
    </citation>
    <scope>NUCLEOTIDE SEQUENCE [LARGE SCALE GENOMIC DNA]</scope>
    <source>
        <strain evidence="2">MRouAeg1</strain>
        <tissue evidence="2">Muscle</tissue>
    </source>
</reference>
<sequence length="153" mass="16475">MLCPDGLEMNVLLPGPSHFLSRFLSRSSQPPDEAAQRGRAGEGLPATWPPSPRLRPAPPAPTGRVGPHCVIRAPRVSGSSDKSSSPAFAHLEAVRLPPSYFVRREKAASQLENRAIACLNVGRGRNSFSLSFSSSRVERPPAGCRVLCKHCLL</sequence>
<gene>
    <name evidence="2" type="ORF">HJG63_009268</name>
</gene>
<proteinExistence type="predicted"/>
<dbReference type="AlphaFoldDB" id="A0A7J8C256"/>